<keyword evidence="1" id="KW-0812">Transmembrane</keyword>
<name>A0ABW5RC85_9BACL</name>
<accession>A0ABW5RC85</accession>
<evidence type="ECO:0000313" key="3">
    <source>
        <dbReference type="Proteomes" id="UP001597497"/>
    </source>
</evidence>
<keyword evidence="2" id="KW-0132">Cell division</keyword>
<evidence type="ECO:0000313" key="2">
    <source>
        <dbReference type="EMBL" id="MFD2672321.1"/>
    </source>
</evidence>
<protein>
    <submittedName>
        <fullName evidence="2">Cell division protein FtsL</fullName>
    </submittedName>
</protein>
<reference evidence="3" key="1">
    <citation type="journal article" date="2019" name="Int. J. Syst. Evol. Microbiol.">
        <title>The Global Catalogue of Microorganisms (GCM) 10K type strain sequencing project: providing services to taxonomists for standard genome sequencing and annotation.</title>
        <authorList>
            <consortium name="The Broad Institute Genomics Platform"/>
            <consortium name="The Broad Institute Genome Sequencing Center for Infectious Disease"/>
            <person name="Wu L."/>
            <person name="Ma J."/>
        </authorList>
    </citation>
    <scope>NUCLEOTIDE SEQUENCE [LARGE SCALE GENOMIC DNA]</scope>
    <source>
        <strain evidence="3">KCTC 33676</strain>
    </source>
</reference>
<dbReference type="Proteomes" id="UP001597497">
    <property type="component" value="Unassembled WGS sequence"/>
</dbReference>
<keyword evidence="1" id="KW-0472">Membrane</keyword>
<dbReference type="GO" id="GO:0051301">
    <property type="term" value="P:cell division"/>
    <property type="evidence" value="ECO:0007669"/>
    <property type="project" value="UniProtKB-KW"/>
</dbReference>
<sequence>MSPYYDGNLALEPQRKKQQTTRIRETKKVVKRIYTIPMAEKLLYLFTVMICVAVAGSIIFKYAQIYDVNTRIQEMEKQIRVIESNNDTLQLQARALKEPKRLVSLGEQMGFIYVNEETVKQVKPE</sequence>
<dbReference type="EMBL" id="JBHUMM010000037">
    <property type="protein sequence ID" value="MFD2672321.1"/>
    <property type="molecule type" value="Genomic_DNA"/>
</dbReference>
<keyword evidence="2" id="KW-0131">Cell cycle</keyword>
<keyword evidence="3" id="KW-1185">Reference proteome</keyword>
<proteinExistence type="predicted"/>
<organism evidence="2 3">
    <name type="scientific">Marinicrinis sediminis</name>
    <dbReference type="NCBI Taxonomy" id="1652465"/>
    <lineage>
        <taxon>Bacteria</taxon>
        <taxon>Bacillati</taxon>
        <taxon>Bacillota</taxon>
        <taxon>Bacilli</taxon>
        <taxon>Bacillales</taxon>
        <taxon>Paenibacillaceae</taxon>
    </lineage>
</organism>
<evidence type="ECO:0000256" key="1">
    <source>
        <dbReference type="SAM" id="Phobius"/>
    </source>
</evidence>
<feature type="transmembrane region" description="Helical" evidence="1">
    <location>
        <begin position="42"/>
        <end position="63"/>
    </location>
</feature>
<keyword evidence="1" id="KW-1133">Transmembrane helix</keyword>
<dbReference type="RefSeq" id="WP_379929877.1">
    <property type="nucleotide sequence ID" value="NZ_JBHUMM010000037.1"/>
</dbReference>
<comment type="caution">
    <text evidence="2">The sequence shown here is derived from an EMBL/GenBank/DDBJ whole genome shotgun (WGS) entry which is preliminary data.</text>
</comment>
<gene>
    <name evidence="2" type="ORF">ACFSUC_12170</name>
</gene>